<dbReference type="AlphaFoldDB" id="A0A2T7E4M7"/>
<keyword evidence="3" id="KW-1185">Reference proteome</keyword>
<sequence>MKLKEEAMALMRNNRPKPAGALEKKMKKVVKSVVPQRLIDFMILYPHKSLDGFPEEELGKRPQKFRDFCAEEKAISDKVLEYQQALVKQFRTKGYADDYTEVTDDEEDN</sequence>
<organism evidence="2 3">
    <name type="scientific">Panicum hallii var. hallii</name>
    <dbReference type="NCBI Taxonomy" id="1504633"/>
    <lineage>
        <taxon>Eukaryota</taxon>
        <taxon>Viridiplantae</taxon>
        <taxon>Streptophyta</taxon>
        <taxon>Embryophyta</taxon>
        <taxon>Tracheophyta</taxon>
        <taxon>Spermatophyta</taxon>
        <taxon>Magnoliopsida</taxon>
        <taxon>Liliopsida</taxon>
        <taxon>Poales</taxon>
        <taxon>Poaceae</taxon>
        <taxon>PACMAD clade</taxon>
        <taxon>Panicoideae</taxon>
        <taxon>Panicodae</taxon>
        <taxon>Paniceae</taxon>
        <taxon>Panicinae</taxon>
        <taxon>Panicum</taxon>
        <taxon>Panicum sect. Panicum</taxon>
    </lineage>
</organism>
<evidence type="ECO:0000313" key="3">
    <source>
        <dbReference type="Proteomes" id="UP000244336"/>
    </source>
</evidence>
<name>A0A2T7E4M7_9POAL</name>
<evidence type="ECO:0000313" key="2">
    <source>
        <dbReference type="EMBL" id="PUZ62774.1"/>
    </source>
</evidence>
<gene>
    <name evidence="2" type="ORF">GQ55_3G013500</name>
</gene>
<dbReference type="Proteomes" id="UP000244336">
    <property type="component" value="Chromosome 3"/>
</dbReference>
<proteinExistence type="predicted"/>
<dbReference type="Gramene" id="PUZ62774">
    <property type="protein sequence ID" value="PUZ62774"/>
    <property type="gene ID" value="GQ55_3G013500"/>
</dbReference>
<accession>A0A2T7E4M7</accession>
<dbReference type="OrthoDB" id="695726at2759"/>
<dbReference type="EMBL" id="CM009751">
    <property type="protein sequence ID" value="PUZ62774.1"/>
    <property type="molecule type" value="Genomic_DNA"/>
</dbReference>
<protein>
    <submittedName>
        <fullName evidence="2">Uncharacterized protein</fullName>
    </submittedName>
</protein>
<reference evidence="2 3" key="1">
    <citation type="submission" date="2018-04" db="EMBL/GenBank/DDBJ databases">
        <title>WGS assembly of Panicum hallii var. hallii HAL2.</title>
        <authorList>
            <person name="Lovell J."/>
            <person name="Jenkins J."/>
            <person name="Lowry D."/>
            <person name="Mamidi S."/>
            <person name="Sreedasyam A."/>
            <person name="Weng X."/>
            <person name="Barry K."/>
            <person name="Bonette J."/>
            <person name="Campitelli B."/>
            <person name="Daum C."/>
            <person name="Gordon S."/>
            <person name="Gould B."/>
            <person name="Lipzen A."/>
            <person name="MacQueen A."/>
            <person name="Palacio-Mejia J."/>
            <person name="Plott C."/>
            <person name="Shakirov E."/>
            <person name="Shu S."/>
            <person name="Yoshinaga Y."/>
            <person name="Zane M."/>
            <person name="Rokhsar D."/>
            <person name="Grimwood J."/>
            <person name="Schmutz J."/>
            <person name="Juenger T."/>
        </authorList>
    </citation>
    <scope>NUCLEOTIDE SEQUENCE [LARGE SCALE GENOMIC DNA]</scope>
    <source>
        <strain evidence="3">cv. HAL2</strain>
    </source>
</reference>
<evidence type="ECO:0000256" key="1">
    <source>
        <dbReference type="SAM" id="MobiDB-lite"/>
    </source>
</evidence>
<feature type="region of interest" description="Disordered" evidence="1">
    <location>
        <begin position="1"/>
        <end position="22"/>
    </location>
</feature>